<dbReference type="InterPro" id="IPR013103">
    <property type="entry name" value="RVT_2"/>
</dbReference>
<evidence type="ECO:0000313" key="5">
    <source>
        <dbReference type="Proteomes" id="UP000765509"/>
    </source>
</evidence>
<protein>
    <recommendedName>
        <fullName evidence="6">Reverse transcriptase Ty1/copia-type domain-containing protein</fullName>
    </recommendedName>
</protein>
<dbReference type="EMBL" id="AVOT02001803">
    <property type="protein sequence ID" value="MBW0468233.1"/>
    <property type="molecule type" value="Genomic_DNA"/>
</dbReference>
<feature type="domain" description="Retroviral polymerase SH3-like" evidence="3">
    <location>
        <begin position="47"/>
        <end position="106"/>
    </location>
</feature>
<comment type="caution">
    <text evidence="4">The sequence shown here is derived from an EMBL/GenBank/DDBJ whole genome shotgun (WGS) entry which is preliminary data.</text>
</comment>
<dbReference type="AlphaFoldDB" id="A0A9Q3GI28"/>
<gene>
    <name evidence="4" type="ORF">O181_007948</name>
</gene>
<dbReference type="PANTHER" id="PTHR11439:SF467">
    <property type="entry name" value="INTEGRASE CATALYTIC DOMAIN-CONTAINING PROTEIN"/>
    <property type="match status" value="1"/>
</dbReference>
<feature type="domain" description="Reverse transcriptase Ty1/copia-type" evidence="2">
    <location>
        <begin position="247"/>
        <end position="480"/>
    </location>
</feature>
<dbReference type="Pfam" id="PF25597">
    <property type="entry name" value="SH3_retrovirus"/>
    <property type="match status" value="1"/>
</dbReference>
<feature type="compositionally biased region" description="Polar residues" evidence="1">
    <location>
        <begin position="148"/>
        <end position="162"/>
    </location>
</feature>
<keyword evidence="5" id="KW-1185">Reference proteome</keyword>
<proteinExistence type="predicted"/>
<evidence type="ECO:0000313" key="4">
    <source>
        <dbReference type="EMBL" id="MBW0468233.1"/>
    </source>
</evidence>
<dbReference type="OrthoDB" id="430476at2759"/>
<reference evidence="4" key="1">
    <citation type="submission" date="2021-03" db="EMBL/GenBank/DDBJ databases">
        <title>Draft genome sequence of rust myrtle Austropuccinia psidii MF-1, a brazilian biotype.</title>
        <authorList>
            <person name="Quecine M.C."/>
            <person name="Pachon D.M.R."/>
            <person name="Bonatelli M.L."/>
            <person name="Correr F.H."/>
            <person name="Franceschini L.M."/>
            <person name="Leite T.F."/>
            <person name="Margarido G.R.A."/>
            <person name="Almeida C.A."/>
            <person name="Ferrarezi J.A."/>
            <person name="Labate C.A."/>
        </authorList>
    </citation>
    <scope>NUCLEOTIDE SEQUENCE</scope>
    <source>
        <strain evidence="4">MF-1</strain>
    </source>
</reference>
<evidence type="ECO:0008006" key="6">
    <source>
        <dbReference type="Google" id="ProtNLM"/>
    </source>
</evidence>
<dbReference type="PANTHER" id="PTHR11439">
    <property type="entry name" value="GAG-POL-RELATED RETROTRANSPOSON"/>
    <property type="match status" value="1"/>
</dbReference>
<evidence type="ECO:0000256" key="1">
    <source>
        <dbReference type="SAM" id="MobiDB-lite"/>
    </source>
</evidence>
<evidence type="ECO:0000259" key="3">
    <source>
        <dbReference type="Pfam" id="PF25597"/>
    </source>
</evidence>
<evidence type="ECO:0000259" key="2">
    <source>
        <dbReference type="Pfam" id="PF07727"/>
    </source>
</evidence>
<dbReference type="Pfam" id="PF07727">
    <property type="entry name" value="RVT_2"/>
    <property type="match status" value="1"/>
</dbReference>
<name>A0A9Q3GI28_9BASI</name>
<dbReference type="Proteomes" id="UP000765509">
    <property type="component" value="Unassembled WGS sequence"/>
</dbReference>
<sequence>MIFWGEAVVTSTFLEKITPCSSIEYKTPFELWNGSTFDLSQLRTFGCCCYVNIPKTLRNGKFEPTSRKGIFLGYDSNKHNWRVMLENWKIIKSHDVVFNKQIYPGPHAKESVHEDSIRYSDNYSVTNIIDHEQVSQIESSHDNDDPSCINNTNNNPPASIPSTKPGWDYKLTSNQAPKHVSAAINESKILSLKRRAHTEIHSIDSNSKNPSAWKEVISLPDKLLWIEALKNELNNLTSRSVIIEPTLPKGSKPVGNSVQFKKKFDSNGKLIKNKIRICAQGFSQKHGVDYNDTFSPTCKFSSLQCLLAIAAHRNLEIHHLDALAAFLNPTLKEEIYMKIPNFLVAHFSGKVWQLTKPLYGLKQSSRYWYLELANFLKLIEHFPSKADPFLFISNDVGWECYMHIHVDDMTVASNKIQNFKSLIMKKFEMEDLGPANFVLGIKLTQDKVARKSFLLQTSYIHNLLSEYSMSYCKPVATPMVANSKISVASDNDHQQFLSLNRNYQQAIGKIRYLQVATRPDLAFVTYKMSQVLEKPGYSHWIAIKHLLRYLAGTKHLALCIGGNNFSLCPHSDADYANCIDT</sequence>
<accession>A0A9Q3GI28</accession>
<dbReference type="InterPro" id="IPR057670">
    <property type="entry name" value="SH3_retrovirus"/>
</dbReference>
<organism evidence="4 5">
    <name type="scientific">Austropuccinia psidii MF-1</name>
    <dbReference type="NCBI Taxonomy" id="1389203"/>
    <lineage>
        <taxon>Eukaryota</taxon>
        <taxon>Fungi</taxon>
        <taxon>Dikarya</taxon>
        <taxon>Basidiomycota</taxon>
        <taxon>Pucciniomycotina</taxon>
        <taxon>Pucciniomycetes</taxon>
        <taxon>Pucciniales</taxon>
        <taxon>Sphaerophragmiaceae</taxon>
        <taxon>Austropuccinia</taxon>
    </lineage>
</organism>
<feature type="region of interest" description="Disordered" evidence="1">
    <location>
        <begin position="136"/>
        <end position="166"/>
    </location>
</feature>
<dbReference type="InterPro" id="IPR043502">
    <property type="entry name" value="DNA/RNA_pol_sf"/>
</dbReference>
<dbReference type="SUPFAM" id="SSF56672">
    <property type="entry name" value="DNA/RNA polymerases"/>
    <property type="match status" value="1"/>
</dbReference>